<feature type="compositionally biased region" description="Low complexity" evidence="1">
    <location>
        <begin position="86"/>
        <end position="96"/>
    </location>
</feature>
<name>A0A7W7QYP0_KITKI</name>
<feature type="region of interest" description="Disordered" evidence="1">
    <location>
        <begin position="86"/>
        <end position="124"/>
    </location>
</feature>
<dbReference type="EMBL" id="JACHJV010000001">
    <property type="protein sequence ID" value="MBB4922248.1"/>
    <property type="molecule type" value="Genomic_DNA"/>
</dbReference>
<dbReference type="Proteomes" id="UP000540506">
    <property type="component" value="Unassembled WGS sequence"/>
</dbReference>
<proteinExistence type="predicted"/>
<organism evidence="2 3">
    <name type="scientific">Kitasatospora kifunensis</name>
    <name type="common">Streptomyces kifunensis</name>
    <dbReference type="NCBI Taxonomy" id="58351"/>
    <lineage>
        <taxon>Bacteria</taxon>
        <taxon>Bacillati</taxon>
        <taxon>Actinomycetota</taxon>
        <taxon>Actinomycetes</taxon>
        <taxon>Kitasatosporales</taxon>
        <taxon>Streptomycetaceae</taxon>
        <taxon>Kitasatospora</taxon>
    </lineage>
</organism>
<keyword evidence="3" id="KW-1185">Reference proteome</keyword>
<dbReference type="AlphaFoldDB" id="A0A7W7QYP0"/>
<sequence length="124" mass="13606">MANGLTYRDLVRQVKQLSKEIARDTSAHRALAELLKQEAQDTLRVAEQISTLKVDSATVAETSEVARLMNGLSEAAVSYATTAEEAGRQAQAAGEQARTDHNGIQEANDRSPVEMADRTWYTQE</sequence>
<evidence type="ECO:0000256" key="1">
    <source>
        <dbReference type="SAM" id="MobiDB-lite"/>
    </source>
</evidence>
<comment type="caution">
    <text evidence="2">The sequence shown here is derived from an EMBL/GenBank/DDBJ whole genome shotgun (WGS) entry which is preliminary data.</text>
</comment>
<evidence type="ECO:0000313" key="3">
    <source>
        <dbReference type="Proteomes" id="UP000540506"/>
    </source>
</evidence>
<dbReference type="RefSeq" id="WP_184934453.1">
    <property type="nucleotide sequence ID" value="NZ_JACHJV010000001.1"/>
</dbReference>
<protein>
    <submittedName>
        <fullName evidence="2">G3E family GTPase</fullName>
    </submittedName>
</protein>
<gene>
    <name evidence="2" type="ORF">FHR34_001241</name>
</gene>
<accession>A0A7W7QYP0</accession>
<feature type="compositionally biased region" description="Basic and acidic residues" evidence="1">
    <location>
        <begin position="97"/>
        <end position="117"/>
    </location>
</feature>
<evidence type="ECO:0000313" key="2">
    <source>
        <dbReference type="EMBL" id="MBB4922248.1"/>
    </source>
</evidence>
<reference evidence="2 3" key="1">
    <citation type="submission" date="2020-08" db="EMBL/GenBank/DDBJ databases">
        <title>Sequencing the genomes of 1000 actinobacteria strains.</title>
        <authorList>
            <person name="Klenk H.-P."/>
        </authorList>
    </citation>
    <scope>NUCLEOTIDE SEQUENCE [LARGE SCALE GENOMIC DNA]</scope>
    <source>
        <strain evidence="2 3">DSM 41654</strain>
    </source>
</reference>